<gene>
    <name evidence="1" type="ORF">AMOR_20200</name>
</gene>
<keyword evidence="2" id="KW-1185">Reference proteome</keyword>
<dbReference type="EMBL" id="AP025591">
    <property type="protein sequence ID" value="BDG03024.1"/>
    <property type="molecule type" value="Genomic_DNA"/>
</dbReference>
<evidence type="ECO:0000313" key="1">
    <source>
        <dbReference type="EMBL" id="BDG03024.1"/>
    </source>
</evidence>
<dbReference type="SUPFAM" id="SSF53335">
    <property type="entry name" value="S-adenosyl-L-methionine-dependent methyltransferases"/>
    <property type="match status" value="1"/>
</dbReference>
<dbReference type="InterPro" id="IPR029063">
    <property type="entry name" value="SAM-dependent_MTases_sf"/>
</dbReference>
<sequence length="471" mass="52935">MAASRSTAGELVPPEARLRVTLEVNGEAVPAAVAAASRLSLHVDLDVLLAEDAVEGVYLRADLPSGPARLGPGRLLRGVRGGPHRLVFTGNLHDCHALVNDGRVVDLRSWFDNVPVVLAQKERIRPEFRAHVADVAYDLSVWRRFFDEQDRVLVSEPADVAQAAREALLATEGRRFMAYLDTKVQELGQIVRHYTKEDHERHGFYLRRHLWPYLLASEFMKRTNLKPSGYAGDAELMVMIYADEYVGASTFNQLMHKHGIETAAAQAVRNRRRLVPAMLREIHARFPGLGPRGFRFLSLACGPACELDDVFLGAEDAARFDVSLLDQDPHALELARGTVRRIEARLRGGLAVHYHQDSVRTMLRTRDLRRRFGEHHFVYSMGLFDYLTQPVAKAVLAKTYELLVPGGILVVGNFHVQTATRLHMDYWGDWPLTYRTEESLRALADGLDAASVSIGFDETRCQMFLRLEKPA</sequence>
<proteinExistence type="predicted"/>
<dbReference type="RefSeq" id="WP_248360703.1">
    <property type="nucleotide sequence ID" value="NZ_AP025591.1"/>
</dbReference>
<organism evidence="1 2">
    <name type="scientific">Anaeromyxobacter oryzae</name>
    <dbReference type="NCBI Taxonomy" id="2918170"/>
    <lineage>
        <taxon>Bacteria</taxon>
        <taxon>Pseudomonadati</taxon>
        <taxon>Myxococcota</taxon>
        <taxon>Myxococcia</taxon>
        <taxon>Myxococcales</taxon>
        <taxon>Cystobacterineae</taxon>
        <taxon>Anaeromyxobacteraceae</taxon>
        <taxon>Anaeromyxobacter</taxon>
    </lineage>
</organism>
<protein>
    <recommendedName>
        <fullName evidence="3">Methyltransferase domain-containing protein</fullName>
    </recommendedName>
</protein>
<dbReference type="Gene3D" id="3.40.50.150">
    <property type="entry name" value="Vaccinia Virus protein VP39"/>
    <property type="match status" value="1"/>
</dbReference>
<accession>A0ABN6MPU9</accession>
<evidence type="ECO:0000313" key="2">
    <source>
        <dbReference type="Proteomes" id="UP001162891"/>
    </source>
</evidence>
<dbReference type="CDD" id="cd02440">
    <property type="entry name" value="AdoMet_MTases"/>
    <property type="match status" value="1"/>
</dbReference>
<reference evidence="2" key="1">
    <citation type="journal article" date="2022" name="Int. J. Syst. Evol. Microbiol.">
        <title>Anaeromyxobacter oryzae sp. nov., Anaeromyxobacter diazotrophicus sp. nov. and Anaeromyxobacter paludicola sp. nov., isolated from paddy soils.</title>
        <authorList>
            <person name="Itoh H."/>
            <person name="Xu Z."/>
            <person name="Mise K."/>
            <person name="Masuda Y."/>
            <person name="Ushijima N."/>
            <person name="Hayakawa C."/>
            <person name="Shiratori Y."/>
            <person name="Senoo K."/>
        </authorList>
    </citation>
    <scope>NUCLEOTIDE SEQUENCE [LARGE SCALE GENOMIC DNA]</scope>
    <source>
        <strain evidence="2">Red232</strain>
    </source>
</reference>
<evidence type="ECO:0008006" key="3">
    <source>
        <dbReference type="Google" id="ProtNLM"/>
    </source>
</evidence>
<dbReference type="Proteomes" id="UP001162891">
    <property type="component" value="Chromosome"/>
</dbReference>
<name>A0ABN6MPU9_9BACT</name>